<dbReference type="PANTHER" id="PTHR21089">
    <property type="entry name" value="SHIKIMATE DEHYDROGENASE"/>
    <property type="match status" value="1"/>
</dbReference>
<dbReference type="CDD" id="cd01065">
    <property type="entry name" value="NAD_bind_Shikimate_DH"/>
    <property type="match status" value="1"/>
</dbReference>
<feature type="domain" description="SDH C-terminal" evidence="1">
    <location>
        <begin position="136"/>
        <end position="166"/>
    </location>
</feature>
<dbReference type="InterPro" id="IPR041121">
    <property type="entry name" value="SDH_C"/>
</dbReference>
<evidence type="ECO:0000313" key="2">
    <source>
        <dbReference type="EMBL" id="KAJ3553543.1"/>
    </source>
</evidence>
<dbReference type="VEuPathDB" id="FungiDB:F4678DRAFT_466918"/>
<protein>
    <recommendedName>
        <fullName evidence="1">SDH C-terminal domain-containing protein</fullName>
    </recommendedName>
</protein>
<name>A0A9W8TG76_9PEZI</name>
<dbReference type="InterPro" id="IPR022893">
    <property type="entry name" value="Shikimate_DH_fam"/>
</dbReference>
<organism evidence="2 3">
    <name type="scientific">Xylaria arbuscula</name>
    <dbReference type="NCBI Taxonomy" id="114810"/>
    <lineage>
        <taxon>Eukaryota</taxon>
        <taxon>Fungi</taxon>
        <taxon>Dikarya</taxon>
        <taxon>Ascomycota</taxon>
        <taxon>Pezizomycotina</taxon>
        <taxon>Sordariomycetes</taxon>
        <taxon>Xylariomycetidae</taxon>
        <taxon>Xylariales</taxon>
        <taxon>Xylariaceae</taxon>
        <taxon>Xylaria</taxon>
    </lineage>
</organism>
<dbReference type="InterPro" id="IPR036291">
    <property type="entry name" value="NAD(P)-bd_dom_sf"/>
</dbReference>
<dbReference type="GO" id="GO:0004764">
    <property type="term" value="F:shikimate 3-dehydrogenase (NADP+) activity"/>
    <property type="evidence" value="ECO:0007669"/>
    <property type="project" value="InterPro"/>
</dbReference>
<dbReference type="EMBL" id="JANPWZ010003263">
    <property type="protein sequence ID" value="KAJ3553543.1"/>
    <property type="molecule type" value="Genomic_DNA"/>
</dbReference>
<comment type="caution">
    <text evidence="2">The sequence shown here is derived from an EMBL/GenBank/DDBJ whole genome shotgun (WGS) entry which is preliminary data.</text>
</comment>
<dbReference type="SUPFAM" id="SSF51735">
    <property type="entry name" value="NAD(P)-binding Rossmann-fold domains"/>
    <property type="match status" value="1"/>
</dbReference>
<reference evidence="2" key="1">
    <citation type="submission" date="2022-07" db="EMBL/GenBank/DDBJ databases">
        <title>Genome Sequence of Xylaria arbuscula.</title>
        <authorList>
            <person name="Buettner E."/>
        </authorList>
    </citation>
    <scope>NUCLEOTIDE SEQUENCE</scope>
    <source>
        <strain evidence="2">VT107</strain>
    </source>
</reference>
<dbReference type="GO" id="GO:0009423">
    <property type="term" value="P:chorismate biosynthetic process"/>
    <property type="evidence" value="ECO:0007669"/>
    <property type="project" value="TreeGrafter"/>
</dbReference>
<dbReference type="PANTHER" id="PTHR21089:SF26">
    <property type="entry name" value="AROM POLYPEPTIDE, PUTATIVE-RELATED"/>
    <property type="match status" value="1"/>
</dbReference>
<accession>A0A9W8TG76</accession>
<evidence type="ECO:0000313" key="3">
    <source>
        <dbReference type="Proteomes" id="UP001148614"/>
    </source>
</evidence>
<proteinExistence type="predicted"/>
<dbReference type="Gene3D" id="3.40.50.720">
    <property type="entry name" value="NAD(P)-binding Rossmann-like Domain"/>
    <property type="match status" value="1"/>
</dbReference>
<dbReference type="AlphaFoldDB" id="A0A9W8TG76"/>
<sequence>MLPANSADKTFSGMVVGSGGTTRAAIYAQHSLGFSPIYLVARNKSTVEEIISSFPQDYNLVHVEDASNVRQLPSVIVSTVPADRPVDTSMRELLVSVLRQPRQTGRSRIFLEMAYKPRHTPLMGLAEDSGWISIPGLEVLTSQGYYQFQLWTGITPLFSDARAAVLGE</sequence>
<gene>
    <name evidence="2" type="ORF">NPX13_g10866</name>
</gene>
<dbReference type="GO" id="GO:0019632">
    <property type="term" value="P:shikimate metabolic process"/>
    <property type="evidence" value="ECO:0007669"/>
    <property type="project" value="TreeGrafter"/>
</dbReference>
<evidence type="ECO:0000259" key="1">
    <source>
        <dbReference type="Pfam" id="PF18317"/>
    </source>
</evidence>
<dbReference type="Pfam" id="PF18317">
    <property type="entry name" value="SDH_C"/>
    <property type="match status" value="1"/>
</dbReference>
<dbReference type="Proteomes" id="UP001148614">
    <property type="component" value="Unassembled WGS sequence"/>
</dbReference>
<keyword evidence="3" id="KW-1185">Reference proteome</keyword>